<evidence type="ECO:0000313" key="2">
    <source>
        <dbReference type="Proteomes" id="UP000554482"/>
    </source>
</evidence>
<evidence type="ECO:0000313" key="1">
    <source>
        <dbReference type="EMBL" id="KAF5199864.1"/>
    </source>
</evidence>
<proteinExistence type="predicted"/>
<dbReference type="Proteomes" id="UP000554482">
    <property type="component" value="Unassembled WGS sequence"/>
</dbReference>
<accession>A0A7J6WR65</accession>
<comment type="caution">
    <text evidence="1">The sequence shown here is derived from an EMBL/GenBank/DDBJ whole genome shotgun (WGS) entry which is preliminary data.</text>
</comment>
<gene>
    <name evidence="1" type="ORF">FRX31_010549</name>
</gene>
<sequence>VCLRWLHEQGVCVVVNSFNEERMKGTLEIFDWELSPEESVLIKQLPNSRRHTGQDLIIVDGIFKYLIV</sequence>
<dbReference type="OrthoDB" id="416253at2759"/>
<protein>
    <submittedName>
        <fullName evidence="1">Non-functional nadph-dependent codeinone reductase</fullName>
    </submittedName>
</protein>
<dbReference type="AlphaFoldDB" id="A0A7J6WR65"/>
<dbReference type="InterPro" id="IPR036812">
    <property type="entry name" value="NAD(P)_OxRdtase_dom_sf"/>
</dbReference>
<feature type="non-terminal residue" evidence="1">
    <location>
        <position position="1"/>
    </location>
</feature>
<keyword evidence="2" id="KW-1185">Reference proteome</keyword>
<reference evidence="1 2" key="1">
    <citation type="submission" date="2020-06" db="EMBL/GenBank/DDBJ databases">
        <title>Transcriptomic and genomic resources for Thalictrum thalictroides and T. hernandezii: Facilitating candidate gene discovery in an emerging model plant lineage.</title>
        <authorList>
            <person name="Arias T."/>
            <person name="Riano-Pachon D.M."/>
            <person name="Di Stilio V.S."/>
        </authorList>
    </citation>
    <scope>NUCLEOTIDE SEQUENCE [LARGE SCALE GENOMIC DNA]</scope>
    <source>
        <strain evidence="2">cv. WT478/WT964</strain>
        <tissue evidence="1">Leaves</tissue>
    </source>
</reference>
<organism evidence="1 2">
    <name type="scientific">Thalictrum thalictroides</name>
    <name type="common">Rue-anemone</name>
    <name type="synonym">Anemone thalictroides</name>
    <dbReference type="NCBI Taxonomy" id="46969"/>
    <lineage>
        <taxon>Eukaryota</taxon>
        <taxon>Viridiplantae</taxon>
        <taxon>Streptophyta</taxon>
        <taxon>Embryophyta</taxon>
        <taxon>Tracheophyta</taxon>
        <taxon>Spermatophyta</taxon>
        <taxon>Magnoliopsida</taxon>
        <taxon>Ranunculales</taxon>
        <taxon>Ranunculaceae</taxon>
        <taxon>Thalictroideae</taxon>
        <taxon>Thalictrum</taxon>
    </lineage>
</organism>
<name>A0A7J6WR65_THATH</name>
<dbReference type="EMBL" id="JABWDY010011370">
    <property type="protein sequence ID" value="KAF5199864.1"/>
    <property type="molecule type" value="Genomic_DNA"/>
</dbReference>
<dbReference type="Gene3D" id="3.20.20.100">
    <property type="entry name" value="NADP-dependent oxidoreductase domain"/>
    <property type="match status" value="1"/>
</dbReference>
<dbReference type="SUPFAM" id="SSF51430">
    <property type="entry name" value="NAD(P)-linked oxidoreductase"/>
    <property type="match status" value="1"/>
</dbReference>